<dbReference type="Pfam" id="PF04695">
    <property type="entry name" value="Pex14_N"/>
    <property type="match status" value="1"/>
</dbReference>
<evidence type="ECO:0000256" key="1">
    <source>
        <dbReference type="SAM" id="MobiDB-lite"/>
    </source>
</evidence>
<organism evidence="4 5">
    <name type="scientific">Friedmanniomyces endolithicus</name>
    <dbReference type="NCBI Taxonomy" id="329885"/>
    <lineage>
        <taxon>Eukaryota</taxon>
        <taxon>Fungi</taxon>
        <taxon>Dikarya</taxon>
        <taxon>Ascomycota</taxon>
        <taxon>Pezizomycotina</taxon>
        <taxon>Dothideomycetes</taxon>
        <taxon>Dothideomycetidae</taxon>
        <taxon>Mycosphaerellales</taxon>
        <taxon>Teratosphaeriaceae</taxon>
        <taxon>Friedmanniomyces</taxon>
    </lineage>
</organism>
<evidence type="ECO:0000313" key="4">
    <source>
        <dbReference type="EMBL" id="KAK0954289.1"/>
    </source>
</evidence>
<reference evidence="4" key="2">
    <citation type="submission" date="2023-06" db="EMBL/GenBank/DDBJ databases">
        <title>Black Yeasts Isolated from many extreme environments.</title>
        <authorList>
            <person name="Coleine C."/>
            <person name="Stajich J.E."/>
            <person name="Selbmann L."/>
        </authorList>
    </citation>
    <scope>NUCLEOTIDE SEQUENCE</scope>
    <source>
        <strain evidence="4">CCFEE 5200</strain>
    </source>
</reference>
<protein>
    <recommendedName>
        <fullName evidence="2">Peroxisome membrane anchor protein Pex14p N-terminal domain-containing protein</fullName>
    </recommendedName>
</protein>
<dbReference type="Gene3D" id="1.10.10.10">
    <property type="entry name" value="Winged helix-like DNA-binding domain superfamily/Winged helix DNA-binding domain"/>
    <property type="match status" value="1"/>
</dbReference>
<dbReference type="InterPro" id="IPR036388">
    <property type="entry name" value="WH-like_DNA-bd_sf"/>
</dbReference>
<dbReference type="Proteomes" id="UP001175353">
    <property type="component" value="Unassembled WGS sequence"/>
</dbReference>
<evidence type="ECO:0000313" key="5">
    <source>
        <dbReference type="Proteomes" id="UP001175353"/>
    </source>
</evidence>
<accession>A0AAN6H3F9</accession>
<feature type="compositionally biased region" description="Low complexity" evidence="1">
    <location>
        <begin position="163"/>
        <end position="185"/>
    </location>
</feature>
<sequence>MHDNDSASRTLRGRGVAMPKICRSAEAAHPPTSWWSMRTASSLDAMSNASPKRSIPSWQQVAKIAPDEPTQTPESVAPSAEEAVADPSTTGDEADSDESPPPETSDTQLDMVEAFLSDPKVKHESVEKKRAFLQSKEIPIDTIDQVLKAEEPAASPFGTSDFQASKQRQQQQQQPSSPRSTTATPPIITYPEFLVSAHNPSPLVTPSRVVNAAYLAGGIATLIYGASTFLFKPMTETLTSARHDFAAHSQGKLGDFNERLAKLVSKIPSPDTQPSIPDLEANETDSVVSDPTELYHRDMGTQTSPLPSRRPSDPFLPPTSEPSTHDKDPTTRQTTSLTTLSTHMNDLLVGLSTHQGAANKDRMAEVDKLRHFVDTMLYGGSHAVYDASGGGWGLGADSWKYGKKEEEGGGQKAMEELKKEIRGVKGVLLSARRFPGVVAGRVGVGS</sequence>
<name>A0AAN6H3F9_9PEZI</name>
<evidence type="ECO:0000313" key="3">
    <source>
        <dbReference type="EMBL" id="KAK0315012.1"/>
    </source>
</evidence>
<comment type="caution">
    <text evidence="4">The sequence shown here is derived from an EMBL/GenBank/DDBJ whole genome shotgun (WGS) entry which is preliminary data.</text>
</comment>
<dbReference type="Proteomes" id="UP001168146">
    <property type="component" value="Unassembled WGS sequence"/>
</dbReference>
<feature type="compositionally biased region" description="Polar residues" evidence="1">
    <location>
        <begin position="33"/>
        <end position="60"/>
    </location>
</feature>
<dbReference type="EMBL" id="JAUJLE010000512">
    <property type="protein sequence ID" value="KAK0954289.1"/>
    <property type="molecule type" value="Genomic_DNA"/>
</dbReference>
<gene>
    <name evidence="3" type="ORF">LTR82_012793</name>
    <name evidence="4" type="ORF">LTR91_023394</name>
</gene>
<dbReference type="EMBL" id="JASUXU010000053">
    <property type="protein sequence ID" value="KAK0315012.1"/>
    <property type="molecule type" value="Genomic_DNA"/>
</dbReference>
<feature type="region of interest" description="Disordered" evidence="1">
    <location>
        <begin position="1"/>
        <end position="106"/>
    </location>
</feature>
<feature type="region of interest" description="Disordered" evidence="1">
    <location>
        <begin position="155"/>
        <end position="185"/>
    </location>
</feature>
<dbReference type="AlphaFoldDB" id="A0AAN6H3F9"/>
<feature type="region of interest" description="Disordered" evidence="1">
    <location>
        <begin position="284"/>
        <end position="334"/>
    </location>
</feature>
<dbReference type="InterPro" id="IPR006785">
    <property type="entry name" value="Pex14_N"/>
</dbReference>
<reference evidence="3" key="1">
    <citation type="submission" date="2021-12" db="EMBL/GenBank/DDBJ databases">
        <title>Black yeast isolated from Biological Soil Crust.</title>
        <authorList>
            <person name="Kurbessoian T."/>
        </authorList>
    </citation>
    <scope>NUCLEOTIDE SEQUENCE</scope>
    <source>
        <strain evidence="3">CCFEE 5208</strain>
    </source>
</reference>
<keyword evidence="5" id="KW-1185">Reference proteome</keyword>
<feature type="domain" description="Peroxisome membrane anchor protein Pex14p N-terminal" evidence="2">
    <location>
        <begin position="110"/>
        <end position="148"/>
    </location>
</feature>
<proteinExistence type="predicted"/>
<evidence type="ECO:0000259" key="2">
    <source>
        <dbReference type="Pfam" id="PF04695"/>
    </source>
</evidence>
<feature type="compositionally biased region" description="Low complexity" evidence="1">
    <location>
        <begin position="73"/>
        <end position="88"/>
    </location>
</feature>